<dbReference type="PANTHER" id="PTHR12526:SF629">
    <property type="entry name" value="TEICHURONIC ACID BIOSYNTHESIS GLYCOSYLTRANSFERASE TUAH-RELATED"/>
    <property type="match status" value="1"/>
</dbReference>
<evidence type="ECO:0000313" key="4">
    <source>
        <dbReference type="EMBL" id="GAP02718.1"/>
    </source>
</evidence>
<evidence type="ECO:0000313" key="5">
    <source>
        <dbReference type="Proteomes" id="UP000061227"/>
    </source>
</evidence>
<evidence type="ECO:0000256" key="1">
    <source>
        <dbReference type="ARBA" id="ARBA00022676"/>
    </source>
</evidence>
<keyword evidence="2 4" id="KW-0808">Transferase</keyword>
<dbReference type="Pfam" id="PF00534">
    <property type="entry name" value="Glycos_transf_1"/>
    <property type="match status" value="1"/>
</dbReference>
<dbReference type="InterPro" id="IPR001296">
    <property type="entry name" value="Glyco_trans_1"/>
</dbReference>
<keyword evidence="5" id="KW-1185">Reference proteome</keyword>
<feature type="domain" description="Glycosyl transferase family 1" evidence="3">
    <location>
        <begin position="301"/>
        <end position="428"/>
    </location>
</feature>
<sequence length="487" mass="54236">MNFFLNQGIGHGNSGVEHAEFYRAQCFSAKKMPFKLVFSDLLPELHTHLREWGLKEAEVIGLYDFLLADDPTAYLENGSSSKQLRTFSSRVLTDQTNTQRIVTEKATGGYTIRRLKDKLYSEKDQIYIVDDAQVELVQGDHRVTWSYRPGPGVKVMQNILLENFRGENYFFQTFEKLVSFFLAQLDKHFGQSTYFIDRGTFYDEALVRAKKSGSQQKIVGMVHANHFVENLGGHPLFNNFYQYSLDHLDQYDALVVATKAQKEAMHRDLQGYTKAANIDKIVVIPVGGVTTVAPAKQWTGGQMRLVTASRLHQEKHLDQMIDAVKILVGQGHDVILTIYGAGAEKDKLVQQAKDAGLASRVKLAGLSQQVTKDIRPYDVFVSASYSEGFGLTYLEALSVALPIASYANDFGAKELVTSGQDGHLADFAVDDASREQNVNNLSAAILACFTGYDALSAGAVQVAENYQLDRIESAWVDLEKRLACALD</sequence>
<evidence type="ECO:0000256" key="2">
    <source>
        <dbReference type="ARBA" id="ARBA00022679"/>
    </source>
</evidence>
<dbReference type="AlphaFoldDB" id="A0A3F3H2A8"/>
<dbReference type="SUPFAM" id="SSF53756">
    <property type="entry name" value="UDP-Glycosyltransferase/glycogen phosphorylase"/>
    <property type="match status" value="1"/>
</dbReference>
<dbReference type="Gene3D" id="3.40.50.2000">
    <property type="entry name" value="Glycogen Phosphorylase B"/>
    <property type="match status" value="2"/>
</dbReference>
<reference evidence="4 5" key="1">
    <citation type="journal article" date="2015" name="BMC Genomics">
        <title>Comparative genomics of Fructobacillus spp. and Leuconostoc spp. reveals niche-specific evolution of Fructobacillus spp.</title>
        <authorList>
            <person name="Endo A."/>
            <person name="Tanizawa Y."/>
            <person name="Tanaka N."/>
            <person name="Maeno S."/>
            <person name="Kumar H."/>
            <person name="Shiwa Y."/>
            <person name="Okada S."/>
            <person name="Yoshikawa H."/>
            <person name="Dicks L."/>
            <person name="Nakagawa J."/>
            <person name="Arita M."/>
        </authorList>
    </citation>
    <scope>NUCLEOTIDE SEQUENCE [LARGE SCALE GENOMIC DNA]</scope>
    <source>
        <strain evidence="4 5">DSM 15468</strain>
    </source>
</reference>
<dbReference type="Proteomes" id="UP000061227">
    <property type="component" value="Unassembled WGS sequence"/>
</dbReference>
<dbReference type="OrthoDB" id="9765175at2"/>
<dbReference type="PANTHER" id="PTHR12526">
    <property type="entry name" value="GLYCOSYLTRANSFERASE"/>
    <property type="match status" value="1"/>
</dbReference>
<organism evidence="4 5">
    <name type="scientific">Fructobacillus pseudoficulneus</name>
    <dbReference type="NCBI Taxonomy" id="220714"/>
    <lineage>
        <taxon>Bacteria</taxon>
        <taxon>Bacillati</taxon>
        <taxon>Bacillota</taxon>
        <taxon>Bacilli</taxon>
        <taxon>Lactobacillales</taxon>
        <taxon>Lactobacillaceae</taxon>
        <taxon>Fructobacillus</taxon>
    </lineage>
</organism>
<gene>
    <name evidence="4" type="primary">gtf1</name>
    <name evidence="4" type="ORF">FPFC_021680</name>
</gene>
<keyword evidence="1" id="KW-0328">Glycosyltransferase</keyword>
<dbReference type="GO" id="GO:0016757">
    <property type="term" value="F:glycosyltransferase activity"/>
    <property type="evidence" value="ECO:0007669"/>
    <property type="project" value="UniProtKB-KW"/>
</dbReference>
<dbReference type="STRING" id="220714.SAMN05660469_0656"/>
<accession>A0A3F3H2A8</accession>
<dbReference type="EMBL" id="DF968064">
    <property type="protein sequence ID" value="GAP02718.1"/>
    <property type="molecule type" value="Genomic_DNA"/>
</dbReference>
<name>A0A3F3H2A8_9LACO</name>
<protein>
    <submittedName>
        <fullName evidence="4">Glycosyltransferase Gtf1</fullName>
    </submittedName>
</protein>
<proteinExistence type="predicted"/>
<evidence type="ECO:0000259" key="3">
    <source>
        <dbReference type="Pfam" id="PF00534"/>
    </source>
</evidence>
<dbReference type="RefSeq" id="WP_059377327.1">
    <property type="nucleotide sequence ID" value="NZ_DF968064.1"/>
</dbReference>